<evidence type="ECO:0000313" key="1">
    <source>
        <dbReference type="EMBL" id="CAF4177228.1"/>
    </source>
</evidence>
<gene>
    <name evidence="1" type="ORF">OKA104_LOCUS39689</name>
</gene>
<name>A0A819ZHW9_9BILA</name>
<comment type="caution">
    <text evidence="1">The sequence shown here is derived from an EMBL/GenBank/DDBJ whole genome shotgun (WGS) entry which is preliminary data.</text>
</comment>
<reference evidence="1" key="1">
    <citation type="submission" date="2021-02" db="EMBL/GenBank/DDBJ databases">
        <authorList>
            <person name="Nowell W R."/>
        </authorList>
    </citation>
    <scope>NUCLEOTIDE SEQUENCE</scope>
</reference>
<organism evidence="1 2">
    <name type="scientific">Adineta steineri</name>
    <dbReference type="NCBI Taxonomy" id="433720"/>
    <lineage>
        <taxon>Eukaryota</taxon>
        <taxon>Metazoa</taxon>
        <taxon>Spiralia</taxon>
        <taxon>Gnathifera</taxon>
        <taxon>Rotifera</taxon>
        <taxon>Eurotatoria</taxon>
        <taxon>Bdelloidea</taxon>
        <taxon>Adinetida</taxon>
        <taxon>Adinetidae</taxon>
        <taxon>Adineta</taxon>
    </lineage>
</organism>
<accession>A0A819ZHW9</accession>
<dbReference type="Proteomes" id="UP000663881">
    <property type="component" value="Unassembled WGS sequence"/>
</dbReference>
<dbReference type="EMBL" id="CAJOAY010007977">
    <property type="protein sequence ID" value="CAF4177228.1"/>
    <property type="molecule type" value="Genomic_DNA"/>
</dbReference>
<dbReference type="AlphaFoldDB" id="A0A819ZHW9"/>
<sequence length="53" mass="5616">MRVLTGVQVSQLCTGGIKGCEYGRKGNDKAEICCCTGDKCNNGNTQVGKLHLI</sequence>
<protein>
    <submittedName>
        <fullName evidence="1">Uncharacterized protein</fullName>
    </submittedName>
</protein>
<feature type="non-terminal residue" evidence="1">
    <location>
        <position position="53"/>
    </location>
</feature>
<feature type="non-terminal residue" evidence="1">
    <location>
        <position position="1"/>
    </location>
</feature>
<evidence type="ECO:0000313" key="2">
    <source>
        <dbReference type="Proteomes" id="UP000663881"/>
    </source>
</evidence>
<proteinExistence type="predicted"/>